<evidence type="ECO:0000256" key="5">
    <source>
        <dbReference type="SAM" id="Phobius"/>
    </source>
</evidence>
<dbReference type="Gene3D" id="6.10.340.10">
    <property type="match status" value="1"/>
</dbReference>
<dbReference type="InterPro" id="IPR009875">
    <property type="entry name" value="PilZ_domain"/>
</dbReference>
<dbReference type="CDD" id="cd06225">
    <property type="entry name" value="HAMP"/>
    <property type="match status" value="1"/>
</dbReference>
<dbReference type="Gene3D" id="1.10.287.950">
    <property type="entry name" value="Methyl-accepting chemotaxis protein"/>
    <property type="match status" value="1"/>
</dbReference>
<evidence type="ECO:0000313" key="8">
    <source>
        <dbReference type="EMBL" id="CTQ74117.1"/>
    </source>
</evidence>
<proteinExistence type="inferred from homology"/>
<dbReference type="STRING" id="311410.LA5095_00782"/>
<sequence>MVVRNGIRFSVAAKVLTIVLVLSLVIVAQSVFSVTQLNKIGKELETIAESDIPLTEVLSRITSHQLEQSVLFERILRLNGLAAGDLELQRKAAQKKFKEYAALVDEEILEGERIAEEALKHAYDQKTLDEIQHVLDALKKIEVEHKSYDLHAEQIIAYADSNETEKALDLLHEVEQEEANLNNELVALLHEIETFTLEATMAAEQHEKETVRILIVVAIVSTLLGILISAALARLTVTRPLRRVSGALHQLADNDLSATVAVKGNDEIADLAEAFETFKDKLILMRKLETDRKESERENIRQRRETLSLMATEVRDKTDQGISTIANSADEVEVQSNGMRSALERASSRIDGLLSQAKETHQRSIEAGELSEGLLSAISEVAEKTEKTNELTTEAVTLSSSSHETIGELATAAENIGQFVSVISDIAEKTNLLALNATIEAARAGDAGRGFAVVAAEVKELAEQTNRSTEQISEQVVTIQSKTGAAVSSIDQIIESIGRLSEMAASVASATEEQRVTTENFGQIVNESGQAVGGITEGMSEVSRIAQETLSIANTMSEKTSSMALAAQDMREEIPAIIQSSLDETERRSAPRTDVNETIEATDETGDFDAVLLDLSDKGCRISDPGRELKGNVEINVPGEGWVSHMVVWTEMDKVGLTRI</sequence>
<dbReference type="InterPro" id="IPR003660">
    <property type="entry name" value="HAMP_dom"/>
</dbReference>
<keyword evidence="1 3" id="KW-0807">Transducer</keyword>
<keyword evidence="5" id="KW-1133">Transmembrane helix</keyword>
<dbReference type="PANTHER" id="PTHR32089">
    <property type="entry name" value="METHYL-ACCEPTING CHEMOTAXIS PROTEIN MCPB"/>
    <property type="match status" value="1"/>
</dbReference>
<dbReference type="GO" id="GO:0007165">
    <property type="term" value="P:signal transduction"/>
    <property type="evidence" value="ECO:0007669"/>
    <property type="project" value="UniProtKB-KW"/>
</dbReference>
<dbReference type="SMART" id="SM00304">
    <property type="entry name" value="HAMP"/>
    <property type="match status" value="1"/>
</dbReference>
<keyword evidence="4" id="KW-0175">Coiled coil</keyword>
<dbReference type="SUPFAM" id="SSF58104">
    <property type="entry name" value="Methyl-accepting chemotaxis protein (MCP) signaling domain"/>
    <property type="match status" value="1"/>
</dbReference>
<dbReference type="Pfam" id="PF07238">
    <property type="entry name" value="PilZ"/>
    <property type="match status" value="1"/>
</dbReference>
<dbReference type="GeneID" id="97671246"/>
<evidence type="ECO:0000256" key="4">
    <source>
        <dbReference type="SAM" id="Coils"/>
    </source>
</evidence>
<evidence type="ECO:0000313" key="9">
    <source>
        <dbReference type="Proteomes" id="UP000049983"/>
    </source>
</evidence>
<feature type="domain" description="HAMP" evidence="7">
    <location>
        <begin position="235"/>
        <end position="287"/>
    </location>
</feature>
<keyword evidence="5" id="KW-0472">Membrane</keyword>
<dbReference type="AlphaFoldDB" id="A0A0M7AHJ0"/>
<dbReference type="SMART" id="SM00283">
    <property type="entry name" value="MA"/>
    <property type="match status" value="1"/>
</dbReference>
<evidence type="ECO:0000256" key="3">
    <source>
        <dbReference type="PROSITE-ProRule" id="PRU00284"/>
    </source>
</evidence>
<feature type="domain" description="Methyl-accepting transducer" evidence="6">
    <location>
        <begin position="314"/>
        <end position="564"/>
    </location>
</feature>
<feature type="coiled-coil region" evidence="4">
    <location>
        <begin position="164"/>
        <end position="191"/>
    </location>
</feature>
<dbReference type="PANTHER" id="PTHR32089:SF112">
    <property type="entry name" value="LYSOZYME-LIKE PROTEIN-RELATED"/>
    <property type="match status" value="1"/>
</dbReference>
<evidence type="ECO:0000256" key="1">
    <source>
        <dbReference type="ARBA" id="ARBA00023224"/>
    </source>
</evidence>
<dbReference type="PROSITE" id="PS50885">
    <property type="entry name" value="HAMP"/>
    <property type="match status" value="1"/>
</dbReference>
<dbReference type="InterPro" id="IPR004089">
    <property type="entry name" value="MCPsignal_dom"/>
</dbReference>
<dbReference type="Proteomes" id="UP000049983">
    <property type="component" value="Unassembled WGS sequence"/>
</dbReference>
<keyword evidence="5" id="KW-0812">Transmembrane</keyword>
<dbReference type="PROSITE" id="PS50111">
    <property type="entry name" value="CHEMOTAXIS_TRANSDUC_2"/>
    <property type="match status" value="1"/>
</dbReference>
<evidence type="ECO:0000256" key="2">
    <source>
        <dbReference type="ARBA" id="ARBA00029447"/>
    </source>
</evidence>
<name>A0A0M7AHJ0_9HYPH</name>
<dbReference type="GO" id="GO:0035438">
    <property type="term" value="F:cyclic-di-GMP binding"/>
    <property type="evidence" value="ECO:0007669"/>
    <property type="project" value="InterPro"/>
</dbReference>
<evidence type="ECO:0000259" key="7">
    <source>
        <dbReference type="PROSITE" id="PS50885"/>
    </source>
</evidence>
<reference evidence="9" key="1">
    <citation type="submission" date="2015-07" db="EMBL/GenBank/DDBJ databases">
        <authorList>
            <person name="Rodrigo-Torres Lidia"/>
            <person name="Arahal R.David."/>
        </authorList>
    </citation>
    <scope>NUCLEOTIDE SEQUENCE [LARGE SCALE GENOMIC DNA]</scope>
    <source>
        <strain evidence="9">CECT 5096</strain>
    </source>
</reference>
<organism evidence="8 9">
    <name type="scientific">Roseibium album</name>
    <dbReference type="NCBI Taxonomy" id="311410"/>
    <lineage>
        <taxon>Bacteria</taxon>
        <taxon>Pseudomonadati</taxon>
        <taxon>Pseudomonadota</taxon>
        <taxon>Alphaproteobacteria</taxon>
        <taxon>Hyphomicrobiales</taxon>
        <taxon>Stappiaceae</taxon>
        <taxon>Roseibium</taxon>
    </lineage>
</organism>
<dbReference type="Pfam" id="PF00015">
    <property type="entry name" value="MCPsignal"/>
    <property type="match status" value="1"/>
</dbReference>
<dbReference type="RefSeq" id="WP_055112087.1">
    <property type="nucleotide sequence ID" value="NZ_CXWA01000005.1"/>
</dbReference>
<gene>
    <name evidence="8" type="primary">yoaH</name>
    <name evidence="8" type="ORF">LA5096_03922</name>
</gene>
<comment type="similarity">
    <text evidence="2">Belongs to the methyl-accepting chemotaxis (MCP) protein family.</text>
</comment>
<dbReference type="GO" id="GO:0016020">
    <property type="term" value="C:membrane"/>
    <property type="evidence" value="ECO:0007669"/>
    <property type="project" value="InterPro"/>
</dbReference>
<dbReference type="OrthoDB" id="354287at2"/>
<accession>A0A0M7AHJ0</accession>
<dbReference type="EMBL" id="CXWC01000011">
    <property type="protein sequence ID" value="CTQ74117.1"/>
    <property type="molecule type" value="Genomic_DNA"/>
</dbReference>
<feature type="transmembrane region" description="Helical" evidence="5">
    <location>
        <begin position="213"/>
        <end position="233"/>
    </location>
</feature>
<dbReference type="Pfam" id="PF00672">
    <property type="entry name" value="HAMP"/>
    <property type="match status" value="1"/>
</dbReference>
<evidence type="ECO:0000259" key="6">
    <source>
        <dbReference type="PROSITE" id="PS50111"/>
    </source>
</evidence>
<protein>
    <submittedName>
        <fullName evidence="8">Putative methyl-accepting chemotaxis protein YoaH</fullName>
    </submittedName>
</protein>
<keyword evidence="9" id="KW-1185">Reference proteome</keyword>